<gene>
    <name evidence="2" type="ORF">BU23DRAFT_573490</name>
</gene>
<keyword evidence="3" id="KW-1185">Reference proteome</keyword>
<name>A0A6A5UTN3_9PLEO</name>
<reference evidence="2" key="1">
    <citation type="journal article" date="2020" name="Stud. Mycol.">
        <title>101 Dothideomycetes genomes: a test case for predicting lifestyles and emergence of pathogens.</title>
        <authorList>
            <person name="Haridas S."/>
            <person name="Albert R."/>
            <person name="Binder M."/>
            <person name="Bloem J."/>
            <person name="Labutti K."/>
            <person name="Salamov A."/>
            <person name="Andreopoulos B."/>
            <person name="Baker S."/>
            <person name="Barry K."/>
            <person name="Bills G."/>
            <person name="Bluhm B."/>
            <person name="Cannon C."/>
            <person name="Castanera R."/>
            <person name="Culley D."/>
            <person name="Daum C."/>
            <person name="Ezra D."/>
            <person name="Gonzalez J."/>
            <person name="Henrissat B."/>
            <person name="Kuo A."/>
            <person name="Liang C."/>
            <person name="Lipzen A."/>
            <person name="Lutzoni F."/>
            <person name="Magnuson J."/>
            <person name="Mondo S."/>
            <person name="Nolan M."/>
            <person name="Ohm R."/>
            <person name="Pangilinan J."/>
            <person name="Park H.-J."/>
            <person name="Ramirez L."/>
            <person name="Alfaro M."/>
            <person name="Sun H."/>
            <person name="Tritt A."/>
            <person name="Yoshinaga Y."/>
            <person name="Zwiers L.-H."/>
            <person name="Turgeon B."/>
            <person name="Goodwin S."/>
            <person name="Spatafora J."/>
            <person name="Crous P."/>
            <person name="Grigoriev I."/>
        </authorList>
    </citation>
    <scope>NUCLEOTIDE SEQUENCE</scope>
    <source>
        <strain evidence="2">CBS 107.79</strain>
    </source>
</reference>
<proteinExistence type="predicted"/>
<accession>A0A6A5UTN3</accession>
<dbReference type="AlphaFoldDB" id="A0A6A5UTN3"/>
<dbReference type="EMBL" id="ML976737">
    <property type="protein sequence ID" value="KAF1967102.1"/>
    <property type="molecule type" value="Genomic_DNA"/>
</dbReference>
<dbReference type="Proteomes" id="UP000800036">
    <property type="component" value="Unassembled WGS sequence"/>
</dbReference>
<feature type="compositionally biased region" description="Acidic residues" evidence="1">
    <location>
        <begin position="253"/>
        <end position="262"/>
    </location>
</feature>
<feature type="region of interest" description="Disordered" evidence="1">
    <location>
        <begin position="237"/>
        <end position="270"/>
    </location>
</feature>
<sequence length="314" mass="35871">MLWTLKPQLPPNTSFLELTPEVRNEVCSIHFTIDGAISPWNDGGSTNKRKAKGSTTTISSVLSLLQTNKQMNKENRLFFYQNNKFVFYASHKQLRNFFGSMNYDAVRISSLEDITIWVRNAHYRKKPNVTVLDTIMHLLRLCGGLNRLPSVLLPNSRLYLNPLDLVQLQADQLPQLKELRRKGVEISIKCPRADFHLWTLQNRSWSDPRGTSTRTAQDIADEDIARRTLAKCADIERLIREDTPPPSPHSSADEDGNDEDDAGTMTILSKRRPAVQKITMTLKRNNLRPWAWKLLLPCGLLLYPPQDPAYSATF</sequence>
<organism evidence="2 3">
    <name type="scientific">Bimuria novae-zelandiae CBS 107.79</name>
    <dbReference type="NCBI Taxonomy" id="1447943"/>
    <lineage>
        <taxon>Eukaryota</taxon>
        <taxon>Fungi</taxon>
        <taxon>Dikarya</taxon>
        <taxon>Ascomycota</taxon>
        <taxon>Pezizomycotina</taxon>
        <taxon>Dothideomycetes</taxon>
        <taxon>Pleosporomycetidae</taxon>
        <taxon>Pleosporales</taxon>
        <taxon>Massarineae</taxon>
        <taxon>Didymosphaeriaceae</taxon>
        <taxon>Bimuria</taxon>
    </lineage>
</organism>
<evidence type="ECO:0000313" key="3">
    <source>
        <dbReference type="Proteomes" id="UP000800036"/>
    </source>
</evidence>
<evidence type="ECO:0000313" key="2">
    <source>
        <dbReference type="EMBL" id="KAF1967102.1"/>
    </source>
</evidence>
<evidence type="ECO:0000256" key="1">
    <source>
        <dbReference type="SAM" id="MobiDB-lite"/>
    </source>
</evidence>
<protein>
    <submittedName>
        <fullName evidence="2">Uncharacterized protein</fullName>
    </submittedName>
</protein>